<feature type="domain" description="DUF402" evidence="1">
    <location>
        <begin position="62"/>
        <end position="168"/>
    </location>
</feature>
<dbReference type="Gene3D" id="2.40.380.10">
    <property type="entry name" value="FomD-like"/>
    <property type="match status" value="1"/>
</dbReference>
<sequence>MKHKRFDFLHWHRIQQGTGEQTTLRFPAGTLTDFQADEVLKPLRVSCCGEERLILDRGYRWVNFAPNGKNHALMVQLDEKNVPRQLYVDICDGHGLDPDGIPFVNDLYLDVIALCEVQPDGHWRVTDTEIIDQHELEEALGQGKVTQAQYDLAWAEARAVEAALRAGTFEAAETVRQYLTDPYT</sequence>
<protein>
    <recommendedName>
        <fullName evidence="1">DUF402 domain-containing protein</fullName>
    </recommendedName>
</protein>
<dbReference type="PANTHER" id="PTHR41271">
    <property type="entry name" value="DUF402 DOMAIN-CONTAINING PROTEIN"/>
    <property type="match status" value="1"/>
</dbReference>
<reference evidence="2 3" key="1">
    <citation type="submission" date="2024-02" db="EMBL/GenBank/DDBJ databases">
        <title>Deinococcus xinjiangensis NBRC 107630.</title>
        <authorList>
            <person name="Ichikawa N."/>
            <person name="Katano-Makiyama Y."/>
            <person name="Hidaka K."/>
        </authorList>
    </citation>
    <scope>NUCLEOTIDE SEQUENCE [LARGE SCALE GENOMIC DNA]</scope>
    <source>
        <strain evidence="2 3">NBRC 107630</strain>
    </source>
</reference>
<gene>
    <name evidence="2" type="ORF">Dxin01_01318</name>
</gene>
<dbReference type="InterPro" id="IPR007295">
    <property type="entry name" value="DUF402"/>
</dbReference>
<organism evidence="2 3">
    <name type="scientific">Deinococcus xinjiangensis</name>
    <dbReference type="NCBI Taxonomy" id="457454"/>
    <lineage>
        <taxon>Bacteria</taxon>
        <taxon>Thermotogati</taxon>
        <taxon>Deinococcota</taxon>
        <taxon>Deinococci</taxon>
        <taxon>Deinococcales</taxon>
        <taxon>Deinococcaceae</taxon>
        <taxon>Deinococcus</taxon>
    </lineage>
</organism>
<comment type="caution">
    <text evidence="2">The sequence shown here is derived from an EMBL/GenBank/DDBJ whole genome shotgun (WGS) entry which is preliminary data.</text>
</comment>
<dbReference type="Proteomes" id="UP001458946">
    <property type="component" value="Unassembled WGS sequence"/>
</dbReference>
<evidence type="ECO:0000313" key="3">
    <source>
        <dbReference type="Proteomes" id="UP001458946"/>
    </source>
</evidence>
<dbReference type="SUPFAM" id="SSF159234">
    <property type="entry name" value="FomD-like"/>
    <property type="match status" value="1"/>
</dbReference>
<name>A0ABP9V8I1_9DEIO</name>
<proteinExistence type="predicted"/>
<dbReference type="EMBL" id="BAABRN010000011">
    <property type="protein sequence ID" value="GAA5501583.1"/>
    <property type="molecule type" value="Genomic_DNA"/>
</dbReference>
<evidence type="ECO:0000313" key="2">
    <source>
        <dbReference type="EMBL" id="GAA5501583.1"/>
    </source>
</evidence>
<keyword evidence="3" id="KW-1185">Reference proteome</keyword>
<accession>A0ABP9V8I1</accession>
<evidence type="ECO:0000259" key="1">
    <source>
        <dbReference type="Pfam" id="PF04167"/>
    </source>
</evidence>
<dbReference type="PANTHER" id="PTHR41271:SF1">
    <property type="entry name" value="DUF402 DOMAIN-CONTAINING PROTEIN"/>
    <property type="match status" value="1"/>
</dbReference>
<dbReference type="Pfam" id="PF04167">
    <property type="entry name" value="DUF402"/>
    <property type="match status" value="1"/>
</dbReference>
<dbReference type="InterPro" id="IPR035930">
    <property type="entry name" value="FomD-like_sf"/>
</dbReference>
<dbReference type="RefSeq" id="WP_353541550.1">
    <property type="nucleotide sequence ID" value="NZ_BAABRN010000011.1"/>
</dbReference>